<accession>W9XPG0</accession>
<keyword evidence="3" id="KW-0460">Magnesium</keyword>
<dbReference type="PANTHER" id="PTHR46498:SF1">
    <property type="entry name" value="GTP-BINDING PROTEIN 8"/>
    <property type="match status" value="1"/>
</dbReference>
<gene>
    <name evidence="7" type="ORF">A1O3_06225</name>
</gene>
<dbReference type="InterPro" id="IPR006073">
    <property type="entry name" value="GTP-bd"/>
</dbReference>
<dbReference type="Proteomes" id="UP000019478">
    <property type="component" value="Unassembled WGS sequence"/>
</dbReference>
<feature type="region of interest" description="Disordered" evidence="5">
    <location>
        <begin position="324"/>
        <end position="360"/>
    </location>
</feature>
<feature type="region of interest" description="Disordered" evidence="5">
    <location>
        <begin position="28"/>
        <end position="51"/>
    </location>
</feature>
<keyword evidence="2" id="KW-0547">Nucleotide-binding</keyword>
<feature type="compositionally biased region" description="Polar residues" evidence="5">
    <location>
        <begin position="337"/>
        <end position="360"/>
    </location>
</feature>
<feature type="compositionally biased region" description="Basic and acidic residues" evidence="5">
    <location>
        <begin position="472"/>
        <end position="482"/>
    </location>
</feature>
<dbReference type="OrthoDB" id="391988at2759"/>
<keyword evidence="4" id="KW-0342">GTP-binding</keyword>
<keyword evidence="8" id="KW-1185">Reference proteome</keyword>
<evidence type="ECO:0000259" key="6">
    <source>
        <dbReference type="PROSITE" id="PS51706"/>
    </source>
</evidence>
<organism evidence="7 8">
    <name type="scientific">Capronia epimyces CBS 606.96</name>
    <dbReference type="NCBI Taxonomy" id="1182542"/>
    <lineage>
        <taxon>Eukaryota</taxon>
        <taxon>Fungi</taxon>
        <taxon>Dikarya</taxon>
        <taxon>Ascomycota</taxon>
        <taxon>Pezizomycotina</taxon>
        <taxon>Eurotiomycetes</taxon>
        <taxon>Chaetothyriomycetidae</taxon>
        <taxon>Chaetothyriales</taxon>
        <taxon>Herpotrichiellaceae</taxon>
        <taxon>Capronia</taxon>
    </lineage>
</organism>
<evidence type="ECO:0000256" key="4">
    <source>
        <dbReference type="ARBA" id="ARBA00023134"/>
    </source>
</evidence>
<dbReference type="GeneID" id="19170335"/>
<sequence length="644" mass="70333">MQGSTCSSCLLLSRSRFHRLLIELQNGRRRVHSRRSRQKAQPHPNAAESWYWQTTPPTRTNLAAADHFFKHNSPTRIWTGEGWRDRQNDSQELPEIIFLGRSNVGKSSIINALTSCDINRVSSVPGATKAMAAWTLAAKTPEGGAIKGWDGDVNPKLTLVDMPGYGHGSQTEWGNSIVEYLSKRRNIRRAFVLIDVLHGIWERDLDILKILGSSAIPYQIVATKCDRFAHLEDIEGETRSAFTKIRSEAYLDVDDSLGLGEIIATGFLDGITTKNSTRIWRGAAFGIPNLQWAVLRAAGLETYAMQKAESHGVLKKFPAEDRVLSSQEDSISEDGGQESSQNESSKMFSIPSTSSGPETSVSVEDFLRDILNSPLRQASTRQPPKPASKRAKIFFSLTEDQYMPSHSWKPSSRSSLLDDWLEDAESPSDMGSSYTGNKRQDYSAGKFNETSATKSDAARRRSSTGSSAPMWSHERSDSRTSPDPRGTASSRDQPAPSRKGVAHTVDALGAMSRPSSNTDANANAHHSQPPISGGKGVLRGMDALEAMSGFDSRRSSNPKSRPLQASKGHGNGKGNGKGQWSTRGTNPSSPSAYRDRHPDSTRKEQSRPAAPGKGKGVTRGMDALEAMLGGDSAHGRKTGSQRRK</sequence>
<feature type="compositionally biased region" description="Basic residues" evidence="5">
    <location>
        <begin position="28"/>
        <end position="40"/>
    </location>
</feature>
<evidence type="ECO:0000256" key="1">
    <source>
        <dbReference type="ARBA" id="ARBA00022723"/>
    </source>
</evidence>
<dbReference type="AlphaFoldDB" id="W9XPG0"/>
<feature type="compositionally biased region" description="Polar residues" evidence="5">
    <location>
        <begin position="513"/>
        <end position="530"/>
    </location>
</feature>
<name>W9XPG0_9EURO</name>
<dbReference type="EMBL" id="AMGY01000005">
    <property type="protein sequence ID" value="EXJ82412.1"/>
    <property type="molecule type" value="Genomic_DNA"/>
</dbReference>
<evidence type="ECO:0000256" key="5">
    <source>
        <dbReference type="SAM" id="MobiDB-lite"/>
    </source>
</evidence>
<evidence type="ECO:0000256" key="3">
    <source>
        <dbReference type="ARBA" id="ARBA00022842"/>
    </source>
</evidence>
<dbReference type="Pfam" id="PF01926">
    <property type="entry name" value="MMR_HSR1"/>
    <property type="match status" value="1"/>
</dbReference>
<dbReference type="STRING" id="1182542.W9XPG0"/>
<dbReference type="PROSITE" id="PS51706">
    <property type="entry name" value="G_ENGB"/>
    <property type="match status" value="1"/>
</dbReference>
<feature type="region of interest" description="Disordered" evidence="5">
    <location>
        <begin position="423"/>
        <end position="644"/>
    </location>
</feature>
<reference evidence="7 8" key="1">
    <citation type="submission" date="2013-03" db="EMBL/GenBank/DDBJ databases">
        <title>The Genome Sequence of Capronia epimyces CBS 606.96.</title>
        <authorList>
            <consortium name="The Broad Institute Genomics Platform"/>
            <person name="Cuomo C."/>
            <person name="de Hoog S."/>
            <person name="Gorbushina A."/>
            <person name="Walker B."/>
            <person name="Young S.K."/>
            <person name="Zeng Q."/>
            <person name="Gargeya S."/>
            <person name="Fitzgerald M."/>
            <person name="Haas B."/>
            <person name="Abouelleil A."/>
            <person name="Allen A.W."/>
            <person name="Alvarado L."/>
            <person name="Arachchi H.M."/>
            <person name="Berlin A.M."/>
            <person name="Chapman S.B."/>
            <person name="Gainer-Dewar J."/>
            <person name="Goldberg J."/>
            <person name="Griggs A."/>
            <person name="Gujja S."/>
            <person name="Hansen M."/>
            <person name="Howarth C."/>
            <person name="Imamovic A."/>
            <person name="Ireland A."/>
            <person name="Larimer J."/>
            <person name="McCowan C."/>
            <person name="Murphy C."/>
            <person name="Pearson M."/>
            <person name="Poon T.W."/>
            <person name="Priest M."/>
            <person name="Roberts A."/>
            <person name="Saif S."/>
            <person name="Shea T."/>
            <person name="Sisk P."/>
            <person name="Sykes S."/>
            <person name="Wortman J."/>
            <person name="Nusbaum C."/>
            <person name="Birren B."/>
        </authorList>
    </citation>
    <scope>NUCLEOTIDE SEQUENCE [LARGE SCALE GENOMIC DNA]</scope>
    <source>
        <strain evidence="7 8">CBS 606.96</strain>
    </source>
</reference>
<dbReference type="GO" id="GO:0005525">
    <property type="term" value="F:GTP binding"/>
    <property type="evidence" value="ECO:0007669"/>
    <property type="project" value="UniProtKB-KW"/>
</dbReference>
<evidence type="ECO:0000313" key="7">
    <source>
        <dbReference type="EMBL" id="EXJ82412.1"/>
    </source>
</evidence>
<dbReference type="eggNOG" id="KOG2486">
    <property type="taxonomic scope" value="Eukaryota"/>
</dbReference>
<feature type="compositionally biased region" description="Basic residues" evidence="5">
    <location>
        <begin position="635"/>
        <end position="644"/>
    </location>
</feature>
<proteinExistence type="predicted"/>
<dbReference type="Gene3D" id="3.40.50.300">
    <property type="entry name" value="P-loop containing nucleotide triphosphate hydrolases"/>
    <property type="match status" value="1"/>
</dbReference>
<dbReference type="GO" id="GO:0005739">
    <property type="term" value="C:mitochondrion"/>
    <property type="evidence" value="ECO:0007669"/>
    <property type="project" value="TreeGrafter"/>
</dbReference>
<keyword evidence="1" id="KW-0479">Metal-binding</keyword>
<dbReference type="InterPro" id="IPR052279">
    <property type="entry name" value="EngB_GTPase"/>
</dbReference>
<dbReference type="GO" id="GO:0046872">
    <property type="term" value="F:metal ion binding"/>
    <property type="evidence" value="ECO:0007669"/>
    <property type="project" value="UniProtKB-KW"/>
</dbReference>
<evidence type="ECO:0000313" key="8">
    <source>
        <dbReference type="Proteomes" id="UP000019478"/>
    </source>
</evidence>
<comment type="caution">
    <text evidence="7">The sequence shown here is derived from an EMBL/GenBank/DDBJ whole genome shotgun (WGS) entry which is preliminary data.</text>
</comment>
<dbReference type="RefSeq" id="XP_007734535.1">
    <property type="nucleotide sequence ID" value="XM_007736345.1"/>
</dbReference>
<dbReference type="PANTHER" id="PTHR46498">
    <property type="entry name" value="GTP-BINDING PROTEIN 8"/>
    <property type="match status" value="1"/>
</dbReference>
<feature type="compositionally biased region" description="Polar residues" evidence="5">
    <location>
        <begin position="579"/>
        <end position="591"/>
    </location>
</feature>
<evidence type="ECO:0000256" key="2">
    <source>
        <dbReference type="ARBA" id="ARBA00022741"/>
    </source>
</evidence>
<dbReference type="CDD" id="cd01876">
    <property type="entry name" value="YihA_EngB"/>
    <property type="match status" value="1"/>
</dbReference>
<protein>
    <recommendedName>
        <fullName evidence="6">EngB-type G domain-containing protein</fullName>
    </recommendedName>
</protein>
<feature type="domain" description="EngB-type G" evidence="6">
    <location>
        <begin position="92"/>
        <end position="274"/>
    </location>
</feature>
<feature type="compositionally biased region" description="Basic and acidic residues" evidence="5">
    <location>
        <begin position="593"/>
        <end position="606"/>
    </location>
</feature>
<dbReference type="InterPro" id="IPR030393">
    <property type="entry name" value="G_ENGB_dom"/>
</dbReference>
<dbReference type="SUPFAM" id="SSF52540">
    <property type="entry name" value="P-loop containing nucleoside triphosphate hydrolases"/>
    <property type="match status" value="1"/>
</dbReference>
<dbReference type="InterPro" id="IPR027417">
    <property type="entry name" value="P-loop_NTPase"/>
</dbReference>
<dbReference type="HOGENOM" id="CLU_030581_0_0_1"/>